<evidence type="ECO:0000313" key="1">
    <source>
        <dbReference type="EMBL" id="KAI8420147.1"/>
    </source>
</evidence>
<organism evidence="1 2">
    <name type="scientific">Choristoneura fumiferana</name>
    <name type="common">Spruce budworm moth</name>
    <name type="synonym">Archips fumiferana</name>
    <dbReference type="NCBI Taxonomy" id="7141"/>
    <lineage>
        <taxon>Eukaryota</taxon>
        <taxon>Metazoa</taxon>
        <taxon>Ecdysozoa</taxon>
        <taxon>Arthropoda</taxon>
        <taxon>Hexapoda</taxon>
        <taxon>Insecta</taxon>
        <taxon>Pterygota</taxon>
        <taxon>Neoptera</taxon>
        <taxon>Endopterygota</taxon>
        <taxon>Lepidoptera</taxon>
        <taxon>Glossata</taxon>
        <taxon>Ditrysia</taxon>
        <taxon>Tortricoidea</taxon>
        <taxon>Tortricidae</taxon>
        <taxon>Tortricinae</taxon>
        <taxon>Choristoneura</taxon>
    </lineage>
</organism>
<dbReference type="EMBL" id="CM046114">
    <property type="protein sequence ID" value="KAI8420147.1"/>
    <property type="molecule type" value="Genomic_DNA"/>
</dbReference>
<comment type="caution">
    <text evidence="1">The sequence shown here is derived from an EMBL/GenBank/DDBJ whole genome shotgun (WGS) entry which is preliminary data.</text>
</comment>
<protein>
    <submittedName>
        <fullName evidence="1">Uncharacterized protein</fullName>
    </submittedName>
</protein>
<evidence type="ECO:0000313" key="2">
    <source>
        <dbReference type="Proteomes" id="UP001064048"/>
    </source>
</evidence>
<sequence>MAEKLKKKPSFFSLKSFKGHKDVNVSPRTPTTPNGQETQFFRSHMSSKYSPNLPILECPICGTKIQVTGPNFLQNLPSNLYIDSLLQLVGISNDKPKTSTPPMTPATSFGQSVDLFAAGVRCTQCQTMCDSVDVTACEHCKMNTNAIISAVSWAQHLDDMRTQVESILKQLQSAAERLEHKVEHYKDRCERITEQITITADEKINAIIESKEKLLKEASDLQRSGTCRL</sequence>
<keyword evidence="2" id="KW-1185">Reference proteome</keyword>
<gene>
    <name evidence="1" type="ORF">MSG28_008718</name>
</gene>
<dbReference type="Proteomes" id="UP001064048">
    <property type="component" value="Chromosome 14"/>
</dbReference>
<proteinExistence type="predicted"/>
<reference evidence="1 2" key="1">
    <citation type="journal article" date="2022" name="Genome Biol. Evol.">
        <title>The Spruce Budworm Genome: Reconstructing the Evolutionary History of Antifreeze Proteins.</title>
        <authorList>
            <person name="Beliveau C."/>
            <person name="Gagne P."/>
            <person name="Picq S."/>
            <person name="Vernygora O."/>
            <person name="Keeling C.I."/>
            <person name="Pinkney K."/>
            <person name="Doucet D."/>
            <person name="Wen F."/>
            <person name="Johnston J.S."/>
            <person name="Maaroufi H."/>
            <person name="Boyle B."/>
            <person name="Laroche J."/>
            <person name="Dewar K."/>
            <person name="Juretic N."/>
            <person name="Blackburn G."/>
            <person name="Nisole A."/>
            <person name="Brunet B."/>
            <person name="Brandao M."/>
            <person name="Lumley L."/>
            <person name="Duan J."/>
            <person name="Quan G."/>
            <person name="Lucarotti C.J."/>
            <person name="Roe A.D."/>
            <person name="Sperling F.A.H."/>
            <person name="Levesque R.C."/>
            <person name="Cusson M."/>
        </authorList>
    </citation>
    <scope>NUCLEOTIDE SEQUENCE [LARGE SCALE GENOMIC DNA]</scope>
    <source>
        <strain evidence="1">Glfc:IPQL:Cfum</strain>
    </source>
</reference>
<accession>A0ACC0J7S0</accession>
<name>A0ACC0J7S0_CHOFU</name>